<protein>
    <submittedName>
        <fullName evidence="2">Nicotinic acid mononucleotide adenyltransferase</fullName>
    </submittedName>
</protein>
<name>A0ABT4S373_9FLAO</name>
<dbReference type="RefSeq" id="WP_270005687.1">
    <property type="nucleotide sequence ID" value="NZ_JAPFGC010000002.1"/>
</dbReference>
<gene>
    <name evidence="2" type="ORF">OOZ35_11960</name>
</gene>
<feature type="chain" id="PRO_5046271528" evidence="1">
    <location>
        <begin position="19"/>
        <end position="118"/>
    </location>
</feature>
<dbReference type="Gene3D" id="2.20.110.10">
    <property type="entry name" value="Histone H3 K4-specific methyltransferase SET7/9 N-terminal domain"/>
    <property type="match status" value="1"/>
</dbReference>
<evidence type="ECO:0000313" key="3">
    <source>
        <dbReference type="Proteomes" id="UP001149142"/>
    </source>
</evidence>
<dbReference type="EMBL" id="JAPFGC010000002">
    <property type="protein sequence ID" value="MDA0178210.1"/>
    <property type="molecule type" value="Genomic_DNA"/>
</dbReference>
<accession>A0ABT4S373</accession>
<proteinExistence type="predicted"/>
<feature type="signal peptide" evidence="1">
    <location>
        <begin position="1"/>
        <end position="18"/>
    </location>
</feature>
<dbReference type="Proteomes" id="UP001149142">
    <property type="component" value="Unassembled WGS sequence"/>
</dbReference>
<evidence type="ECO:0000313" key="2">
    <source>
        <dbReference type="EMBL" id="MDA0178210.1"/>
    </source>
</evidence>
<evidence type="ECO:0000256" key="1">
    <source>
        <dbReference type="SAM" id="SignalP"/>
    </source>
</evidence>
<comment type="caution">
    <text evidence="2">The sequence shown here is derived from an EMBL/GenBank/DDBJ whole genome shotgun (WGS) entry which is preliminary data.</text>
</comment>
<keyword evidence="3" id="KW-1185">Reference proteome</keyword>
<dbReference type="SUPFAM" id="SSF82185">
    <property type="entry name" value="Histone H3 K4-specific methyltransferase SET7/9 N-terminal domain"/>
    <property type="match status" value="1"/>
</dbReference>
<organism evidence="2 3">
    <name type="scientific">Mesoflavibacter profundi</name>
    <dbReference type="NCBI Taxonomy" id="2708110"/>
    <lineage>
        <taxon>Bacteria</taxon>
        <taxon>Pseudomonadati</taxon>
        <taxon>Bacteroidota</taxon>
        <taxon>Flavobacteriia</taxon>
        <taxon>Flavobacteriales</taxon>
        <taxon>Flavobacteriaceae</taxon>
        <taxon>Mesoflavibacter</taxon>
    </lineage>
</organism>
<reference evidence="2" key="1">
    <citation type="submission" date="2022-11" db="EMBL/GenBank/DDBJ databases">
        <title>Refractory cell wall polysaccharides provide important carbon source for microbial heterotrophs in the hadal ocean.</title>
        <authorList>
            <person name="Zhu X."/>
        </authorList>
    </citation>
    <scope>NUCLEOTIDE SEQUENCE</scope>
    <source>
        <strain evidence="2">MTRN7</strain>
    </source>
</reference>
<sequence length="118" mass="13317">MKNLILALAFLVTGVITAQDINKPTIVKKGDLIQATYYFENGNVAQTGYFNKDNKLQGVWTKYDVNGNKVAVGNYENGKKVGKWFFWTNDILREVDYSLNSITSVNTWKNTSAIADRD</sequence>
<keyword evidence="1" id="KW-0732">Signal</keyword>